<dbReference type="InterPro" id="IPR038352">
    <property type="entry name" value="Imelysin_sf"/>
</dbReference>
<evidence type="ECO:0000256" key="1">
    <source>
        <dbReference type="ARBA" id="ARBA00004196"/>
    </source>
</evidence>
<comment type="subcellular location">
    <subcellularLocation>
        <location evidence="1">Cell envelope</location>
    </subcellularLocation>
</comment>
<feature type="chain" id="PRO_5035207094" description="Imelysin-like domain-containing protein" evidence="3">
    <location>
        <begin position="23"/>
        <end position="332"/>
    </location>
</feature>
<accession>A0A418SER1</accession>
<dbReference type="KEGG" id="palw:PSAL_014360"/>
<feature type="domain" description="Imelysin-like" evidence="4">
    <location>
        <begin position="33"/>
        <end position="310"/>
    </location>
</feature>
<dbReference type="GO" id="GO:0030313">
    <property type="term" value="C:cell envelope"/>
    <property type="evidence" value="ECO:0007669"/>
    <property type="project" value="UniProtKB-SubCell"/>
</dbReference>
<dbReference type="CDD" id="cd14659">
    <property type="entry name" value="Imelysin-like_IPPA"/>
    <property type="match status" value="1"/>
</dbReference>
<dbReference type="Pfam" id="PF09375">
    <property type="entry name" value="Peptidase_M75"/>
    <property type="match status" value="1"/>
</dbReference>
<organism evidence="5 6">
    <name type="scientific">Pseudooceanicola algae</name>
    <dbReference type="NCBI Taxonomy" id="1537215"/>
    <lineage>
        <taxon>Bacteria</taxon>
        <taxon>Pseudomonadati</taxon>
        <taxon>Pseudomonadota</taxon>
        <taxon>Alphaproteobacteria</taxon>
        <taxon>Rhodobacterales</taxon>
        <taxon>Paracoccaceae</taxon>
        <taxon>Pseudooceanicola</taxon>
    </lineage>
</organism>
<dbReference type="OrthoDB" id="5729110at2"/>
<dbReference type="Gene3D" id="1.20.1420.20">
    <property type="entry name" value="M75 peptidase, HXXE motif"/>
    <property type="match status" value="1"/>
</dbReference>
<dbReference type="EMBL" id="CP060436">
    <property type="protein sequence ID" value="QPM90201.1"/>
    <property type="molecule type" value="Genomic_DNA"/>
</dbReference>
<dbReference type="AlphaFoldDB" id="A0A418SER1"/>
<evidence type="ECO:0000259" key="4">
    <source>
        <dbReference type="Pfam" id="PF09375"/>
    </source>
</evidence>
<evidence type="ECO:0000256" key="2">
    <source>
        <dbReference type="ARBA" id="ARBA00022729"/>
    </source>
</evidence>
<dbReference type="InterPro" id="IPR018976">
    <property type="entry name" value="Imelysin-like"/>
</dbReference>
<protein>
    <recommendedName>
        <fullName evidence="4">Imelysin-like domain-containing protein</fullName>
    </recommendedName>
</protein>
<dbReference type="InterPro" id="IPR034984">
    <property type="entry name" value="Imelysin-like_IPPA"/>
</dbReference>
<evidence type="ECO:0000313" key="5">
    <source>
        <dbReference type="EMBL" id="QPM90201.1"/>
    </source>
</evidence>
<proteinExistence type="predicted"/>
<keyword evidence="6" id="KW-1185">Reference proteome</keyword>
<evidence type="ECO:0000313" key="6">
    <source>
        <dbReference type="Proteomes" id="UP000283786"/>
    </source>
</evidence>
<keyword evidence="2 3" id="KW-0732">Signal</keyword>
<name>A0A418SER1_9RHOB</name>
<dbReference type="RefSeq" id="WP_119839818.1">
    <property type="nucleotide sequence ID" value="NZ_CP060436.1"/>
</dbReference>
<evidence type="ECO:0000256" key="3">
    <source>
        <dbReference type="SAM" id="SignalP"/>
    </source>
</evidence>
<feature type="signal peptide" evidence="3">
    <location>
        <begin position="1"/>
        <end position="22"/>
    </location>
</feature>
<gene>
    <name evidence="5" type="ORF">PSAL_014360</name>
</gene>
<reference evidence="5 6" key="1">
    <citation type="submission" date="2020-08" db="EMBL/GenBank/DDBJ databases">
        <title>Genome sequence of Rhodobacteraceae bacterium Lw-13e.</title>
        <authorList>
            <person name="Poehlein A."/>
            <person name="Wolter L."/>
            <person name="Daniel R."/>
            <person name="Brinkhoff T."/>
        </authorList>
    </citation>
    <scope>NUCLEOTIDE SEQUENCE [LARGE SCALE GENOMIC DNA]</scope>
    <source>
        <strain evidence="5 6">Lw-13e</strain>
    </source>
</reference>
<sequence>MRHLFYAALGAGLTLLAPMARAGTETAIRDHVLPGAARFTEASTALSNAAAADCAAPGLHAPWNAAFDAWLGISHLRFGPLETDGRVNAIAFWPDTRGFTPRQLTGLIGDEDPSVQAPEEFAHVSVAARGLFALEAMLYDPTFAYETGSYSCALVQRLSADLARMAEGIEADWQDRQAPLMESAGEPWNNFYLSADEALQVFYTSLLSGLEFTADQRLGRPLGTFDRPRPLRAEARRSGRSLQNVELSLIALRDLARHLTDQPIPLTEAAFDTALTEAEDLDDPVFAGVDDPTGRLKIEILQQRIQSLRQTIEGEIGEALGLTEGFNSADGD</sequence>
<dbReference type="Proteomes" id="UP000283786">
    <property type="component" value="Chromosome"/>
</dbReference>